<sequence>MENQTTNTEVSVAVNPELELINKYFDLKVAGIDFCLTLEGFAENSTGATKQILDAIINSDKFIAIKKLSTPE</sequence>
<evidence type="ECO:0000313" key="6">
    <source>
        <dbReference type="EMBL" id="CAB4218037.1"/>
    </source>
</evidence>
<dbReference type="EMBL" id="LR796950">
    <property type="protein sequence ID" value="CAB4177427.1"/>
    <property type="molecule type" value="Genomic_DNA"/>
</dbReference>
<gene>
    <name evidence="3" type="ORF">UFOVP1001_46</name>
    <name evidence="4" type="ORF">UFOVP1338_30</name>
    <name evidence="5" type="ORF">UFOVP1447_25</name>
    <name evidence="6" type="ORF">UFOVP1599_21</name>
    <name evidence="1" type="ORF">UFOVP827_43</name>
    <name evidence="2" type="ORF">UFOVP916_22</name>
</gene>
<dbReference type="EMBL" id="LR797398">
    <property type="protein sequence ID" value="CAB4213414.1"/>
    <property type="molecule type" value="Genomic_DNA"/>
</dbReference>
<organism evidence="3">
    <name type="scientific">uncultured Caudovirales phage</name>
    <dbReference type="NCBI Taxonomy" id="2100421"/>
    <lineage>
        <taxon>Viruses</taxon>
        <taxon>Duplodnaviria</taxon>
        <taxon>Heunggongvirae</taxon>
        <taxon>Uroviricota</taxon>
        <taxon>Caudoviricetes</taxon>
        <taxon>Peduoviridae</taxon>
        <taxon>Maltschvirus</taxon>
        <taxon>Maltschvirus maltsch</taxon>
    </lineage>
</organism>
<dbReference type="EMBL" id="LR797462">
    <property type="protein sequence ID" value="CAB4218037.1"/>
    <property type="molecule type" value="Genomic_DNA"/>
</dbReference>
<proteinExistence type="predicted"/>
<evidence type="ECO:0000313" key="4">
    <source>
        <dbReference type="EMBL" id="CAB4199255.1"/>
    </source>
</evidence>
<evidence type="ECO:0000313" key="2">
    <source>
        <dbReference type="EMBL" id="CAB4171451.1"/>
    </source>
</evidence>
<evidence type="ECO:0000313" key="3">
    <source>
        <dbReference type="EMBL" id="CAB4177427.1"/>
    </source>
</evidence>
<dbReference type="EMBL" id="LR797284">
    <property type="protein sequence ID" value="CAB4199255.1"/>
    <property type="molecule type" value="Genomic_DNA"/>
</dbReference>
<dbReference type="EMBL" id="LR796778">
    <property type="protein sequence ID" value="CAB4165412.1"/>
    <property type="molecule type" value="Genomic_DNA"/>
</dbReference>
<dbReference type="EMBL" id="LR796866">
    <property type="protein sequence ID" value="CAB4171451.1"/>
    <property type="molecule type" value="Genomic_DNA"/>
</dbReference>
<accession>A0A6J5Q454</accession>
<evidence type="ECO:0000313" key="5">
    <source>
        <dbReference type="EMBL" id="CAB4213414.1"/>
    </source>
</evidence>
<name>A0A6J5Q454_9CAUD</name>
<protein>
    <submittedName>
        <fullName evidence="3">Uncharacterized protein</fullName>
    </submittedName>
</protein>
<reference evidence="3" key="1">
    <citation type="submission" date="2020-05" db="EMBL/GenBank/DDBJ databases">
        <authorList>
            <person name="Chiriac C."/>
            <person name="Salcher M."/>
            <person name="Ghai R."/>
            <person name="Kavagutti S V."/>
        </authorList>
    </citation>
    <scope>NUCLEOTIDE SEQUENCE</scope>
</reference>
<evidence type="ECO:0000313" key="1">
    <source>
        <dbReference type="EMBL" id="CAB4165412.1"/>
    </source>
</evidence>